<dbReference type="Proteomes" id="UP000278807">
    <property type="component" value="Unassembled WGS sequence"/>
</dbReference>
<reference evidence="4" key="1">
    <citation type="submission" date="2017-02" db="UniProtKB">
        <authorList>
            <consortium name="WormBaseParasite"/>
        </authorList>
    </citation>
    <scope>IDENTIFICATION</scope>
</reference>
<evidence type="ECO:0000313" key="3">
    <source>
        <dbReference type="Proteomes" id="UP000278807"/>
    </source>
</evidence>
<protein>
    <submittedName>
        <fullName evidence="4">Chitin-binding type-1 domain-containing protein</fullName>
    </submittedName>
</protein>
<dbReference type="WBParaSite" id="HNAJ_0000606001-mRNA-1">
    <property type="protein sequence ID" value="HNAJ_0000606001-mRNA-1"/>
    <property type="gene ID" value="HNAJ_0000606001"/>
</dbReference>
<dbReference type="STRING" id="102285.A0A0R3TG69"/>
<sequence length="183" mass="20058">MVALHQPPTMLRSSFNAPHSPYGVPQHRPGIPHVHVGLNGGVMAPQMYQYYPSRPMPGMPMPPPRQPFSSPNPPMHMPYPMPPPNFRGNHGGSGYGGCSGSNCGHWGGCHSGHCGIFYDFRPCHSTECYDGPVHGFDCFDGYCQRVCNGSICRDFIQRGCSGKSCRDDEEEAGSDEKRSEDKS</sequence>
<evidence type="ECO:0000256" key="1">
    <source>
        <dbReference type="SAM" id="MobiDB-lite"/>
    </source>
</evidence>
<accession>A0A0R3TG69</accession>
<dbReference type="OrthoDB" id="6239640at2759"/>
<dbReference type="AlphaFoldDB" id="A0A0R3TG69"/>
<organism evidence="4">
    <name type="scientific">Rodentolepis nana</name>
    <name type="common">Dwarf tapeworm</name>
    <name type="synonym">Hymenolepis nana</name>
    <dbReference type="NCBI Taxonomy" id="102285"/>
    <lineage>
        <taxon>Eukaryota</taxon>
        <taxon>Metazoa</taxon>
        <taxon>Spiralia</taxon>
        <taxon>Lophotrochozoa</taxon>
        <taxon>Platyhelminthes</taxon>
        <taxon>Cestoda</taxon>
        <taxon>Eucestoda</taxon>
        <taxon>Cyclophyllidea</taxon>
        <taxon>Hymenolepididae</taxon>
        <taxon>Rodentolepis</taxon>
    </lineage>
</organism>
<proteinExistence type="predicted"/>
<dbReference type="EMBL" id="UZAE01005949">
    <property type="protein sequence ID" value="VDO01916.1"/>
    <property type="molecule type" value="Genomic_DNA"/>
</dbReference>
<feature type="compositionally biased region" description="Basic and acidic residues" evidence="1">
    <location>
        <begin position="174"/>
        <end position="183"/>
    </location>
</feature>
<evidence type="ECO:0000313" key="2">
    <source>
        <dbReference type="EMBL" id="VDO01916.1"/>
    </source>
</evidence>
<feature type="region of interest" description="Disordered" evidence="1">
    <location>
        <begin position="1"/>
        <end position="26"/>
    </location>
</feature>
<feature type="region of interest" description="Disordered" evidence="1">
    <location>
        <begin position="161"/>
        <end position="183"/>
    </location>
</feature>
<name>A0A0R3TG69_RODNA</name>
<gene>
    <name evidence="2" type="ORF">HNAJ_LOCUS6056</name>
</gene>
<evidence type="ECO:0000313" key="4">
    <source>
        <dbReference type="WBParaSite" id="HNAJ_0000606001-mRNA-1"/>
    </source>
</evidence>
<reference evidence="2 3" key="2">
    <citation type="submission" date="2018-11" db="EMBL/GenBank/DDBJ databases">
        <authorList>
            <consortium name="Pathogen Informatics"/>
        </authorList>
    </citation>
    <scope>NUCLEOTIDE SEQUENCE [LARGE SCALE GENOMIC DNA]</scope>
</reference>
<keyword evidence="3" id="KW-1185">Reference proteome</keyword>